<dbReference type="Gene3D" id="3.90.550.20">
    <property type="match status" value="1"/>
</dbReference>
<dbReference type="EMBL" id="JXTC01000063">
    <property type="protein sequence ID" value="PON92639.1"/>
    <property type="molecule type" value="Genomic_DNA"/>
</dbReference>
<gene>
    <name evidence="3" type="ORF">TorRG33x02_114990</name>
</gene>
<dbReference type="InParanoid" id="A0A2P5F4G1"/>
<dbReference type="STRING" id="63057.A0A2P5F4G1"/>
<organism evidence="3 4">
    <name type="scientific">Trema orientale</name>
    <name type="common">Charcoal tree</name>
    <name type="synonym">Celtis orientalis</name>
    <dbReference type="NCBI Taxonomy" id="63057"/>
    <lineage>
        <taxon>Eukaryota</taxon>
        <taxon>Viridiplantae</taxon>
        <taxon>Streptophyta</taxon>
        <taxon>Embryophyta</taxon>
        <taxon>Tracheophyta</taxon>
        <taxon>Spermatophyta</taxon>
        <taxon>Magnoliopsida</taxon>
        <taxon>eudicotyledons</taxon>
        <taxon>Gunneridae</taxon>
        <taxon>Pentapetalae</taxon>
        <taxon>rosids</taxon>
        <taxon>fabids</taxon>
        <taxon>Rosales</taxon>
        <taxon>Cannabaceae</taxon>
        <taxon>Trema</taxon>
    </lineage>
</organism>
<dbReference type="AlphaFoldDB" id="A0A2P5F4G1"/>
<evidence type="ECO:0000259" key="2">
    <source>
        <dbReference type="Pfam" id="PF04572"/>
    </source>
</evidence>
<dbReference type="InterPro" id="IPR007652">
    <property type="entry name" value="A1-4-GlycosylTfrase_dom"/>
</dbReference>
<dbReference type="OrthoDB" id="409543at2759"/>
<feature type="domain" description="Alpha 1,4-glycosyltransferase" evidence="2">
    <location>
        <begin position="305"/>
        <end position="429"/>
    </location>
</feature>
<keyword evidence="1" id="KW-0812">Transmembrane</keyword>
<dbReference type="GO" id="GO:0016740">
    <property type="term" value="F:transferase activity"/>
    <property type="evidence" value="ECO:0007669"/>
    <property type="project" value="UniProtKB-KW"/>
</dbReference>
<evidence type="ECO:0000256" key="1">
    <source>
        <dbReference type="SAM" id="Phobius"/>
    </source>
</evidence>
<evidence type="ECO:0000313" key="4">
    <source>
        <dbReference type="Proteomes" id="UP000237000"/>
    </source>
</evidence>
<dbReference type="InterPro" id="IPR007577">
    <property type="entry name" value="GlycoTrfase_DXD_sugar-bd_CS"/>
</dbReference>
<dbReference type="Proteomes" id="UP000237000">
    <property type="component" value="Unassembled WGS sequence"/>
</dbReference>
<comment type="caution">
    <text evidence="3">The sequence shown here is derived from an EMBL/GenBank/DDBJ whole genome shotgun (WGS) entry which is preliminary data.</text>
</comment>
<sequence>MEKKSSNNEFSLRIISRNTNAPIFLIISFATIFCMIYVNTIVSDLSEITGLRRYNISDLPQTIFTVELRDHDHHEDAKQVLVTSLTPTQVHDDDDSEVPDSLILPKNLTTRDQRILWFRRKLPESELLNSNELTREFHSRVLEFLNQGCGIQFFMTWFSPAKTFGNRELLAMETLFKSHPQGCLMIISRTMDSKRGYGILKPVMDRGFRVLTVTPDIPFLLKNTPAEAWLNEMRKGNKDPGFIPFPQNLSNLIRLALLYKYGGVYLDTDFIVLKDFSSLRNTIATQSENSNTKQWTRLNNAVLIFDIKHPLLYDFMEEFALTFNGNKWGFNGPYLVSRVVERVGSNPGYNLTIVPPKAFYPANWIEIRKFLKQPGNETESAWVERKVKELNDGGTFAVHIWNSRIRDSKIEEGSVLAKLISDHCIICKNIYT</sequence>
<dbReference type="Pfam" id="PF04572">
    <property type="entry name" value="Gb3_synth"/>
    <property type="match status" value="1"/>
</dbReference>
<proteinExistence type="predicted"/>
<dbReference type="InterPro" id="IPR029044">
    <property type="entry name" value="Nucleotide-diphossugar_trans"/>
</dbReference>
<accession>A0A2P5F4G1</accession>
<reference evidence="4" key="1">
    <citation type="submission" date="2016-06" db="EMBL/GenBank/DDBJ databases">
        <title>Parallel loss of symbiosis genes in relatives of nitrogen-fixing non-legume Parasponia.</title>
        <authorList>
            <person name="Van Velzen R."/>
            <person name="Holmer R."/>
            <person name="Bu F."/>
            <person name="Rutten L."/>
            <person name="Van Zeijl A."/>
            <person name="Liu W."/>
            <person name="Santuari L."/>
            <person name="Cao Q."/>
            <person name="Sharma T."/>
            <person name="Shen D."/>
            <person name="Roswanjaya Y."/>
            <person name="Wardhani T."/>
            <person name="Kalhor M.S."/>
            <person name="Jansen J."/>
            <person name="Van den Hoogen J."/>
            <person name="Gungor B."/>
            <person name="Hartog M."/>
            <person name="Hontelez J."/>
            <person name="Verver J."/>
            <person name="Yang W.-C."/>
            <person name="Schijlen E."/>
            <person name="Repin R."/>
            <person name="Schilthuizen M."/>
            <person name="Schranz E."/>
            <person name="Heidstra R."/>
            <person name="Miyata K."/>
            <person name="Fedorova E."/>
            <person name="Kohlen W."/>
            <person name="Bisseling T."/>
            <person name="Smit S."/>
            <person name="Geurts R."/>
        </authorList>
    </citation>
    <scope>NUCLEOTIDE SEQUENCE [LARGE SCALE GENOMIC DNA]</scope>
    <source>
        <strain evidence="4">cv. RG33-2</strain>
    </source>
</reference>
<feature type="transmembrane region" description="Helical" evidence="1">
    <location>
        <begin position="21"/>
        <end position="38"/>
    </location>
</feature>
<keyword evidence="1" id="KW-1133">Transmembrane helix</keyword>
<keyword evidence="3" id="KW-0808">Transferase</keyword>
<dbReference type="Pfam" id="PF04488">
    <property type="entry name" value="Gly_transf_sug"/>
    <property type="match status" value="1"/>
</dbReference>
<keyword evidence="1" id="KW-0472">Membrane</keyword>
<protein>
    <submittedName>
        <fullName evidence="3">Alpha 1,4-glycosyltransferase domain containing protein</fullName>
    </submittedName>
</protein>
<dbReference type="InterPro" id="IPR044789">
    <property type="entry name" value="Put_A1-4-GlycosylTfrase_plant"/>
</dbReference>
<dbReference type="PANTHER" id="PTHR46781">
    <property type="entry name" value="ALPHA 1,4-GLYCOSYLTRANSFERASE FAMILY PROTEIN"/>
    <property type="match status" value="1"/>
</dbReference>
<dbReference type="PANTHER" id="PTHR46781:SF7">
    <property type="entry name" value="ALPHA 1,4-GLYCOSYLTRANSFERASE FAMILY PROTEIN"/>
    <property type="match status" value="1"/>
</dbReference>
<dbReference type="SUPFAM" id="SSF53448">
    <property type="entry name" value="Nucleotide-diphospho-sugar transferases"/>
    <property type="match status" value="1"/>
</dbReference>
<name>A0A2P5F4G1_TREOI</name>
<evidence type="ECO:0000313" key="3">
    <source>
        <dbReference type="EMBL" id="PON92639.1"/>
    </source>
</evidence>
<dbReference type="FunCoup" id="A0A2P5F4G1">
    <property type="interactions" value="40"/>
</dbReference>
<keyword evidence="4" id="KW-1185">Reference proteome</keyword>